<feature type="transmembrane region" description="Helical" evidence="5">
    <location>
        <begin position="4445"/>
        <end position="4467"/>
    </location>
</feature>
<feature type="domain" description="Fibronectin type-III" evidence="7">
    <location>
        <begin position="3672"/>
        <end position="3762"/>
    </location>
</feature>
<dbReference type="PROSITE" id="PS50853">
    <property type="entry name" value="FN3"/>
    <property type="match status" value="23"/>
</dbReference>
<feature type="domain" description="Fibronectin type-III" evidence="7">
    <location>
        <begin position="3763"/>
        <end position="3850"/>
    </location>
</feature>
<evidence type="ECO:0000256" key="2">
    <source>
        <dbReference type="ARBA" id="ARBA00023273"/>
    </source>
</evidence>
<evidence type="ECO:0000256" key="5">
    <source>
        <dbReference type="SAM" id="Phobius"/>
    </source>
</evidence>
<evidence type="ECO:0000313" key="8">
    <source>
        <dbReference type="EMBL" id="KAK1793453.1"/>
    </source>
</evidence>
<feature type="domain" description="Laminin G" evidence="6">
    <location>
        <begin position="319"/>
        <end position="571"/>
    </location>
</feature>
<evidence type="ECO:0000256" key="3">
    <source>
        <dbReference type="PROSITE-ProRule" id="PRU00122"/>
    </source>
</evidence>
<sequence>MGISWATPAELNGPLPVYYVERTDVSFSDTQGMVIRGRRFSGTGYFRFPSSTLPANTDFTDTGPCPSLTSLVRDHAPISLTKYGTMAQSSFTGMGPCPRLASQVQDHAPVSPGTRPCPSLTSQIQDHAPVSLTRYGTMSQSDLTGLQLSFRTREADGLILCALSPGAQEEYVALQLYGGRPYFLFDAQASAVAVELSGDGGRKYNDDQWHHVVAARTQAVGTIIVDDQYSGSASATSGSTIIGQNTGVFLGGLPENFTLHRQDTGAARLVRQGFAGCVRDMLIQTASSPVALWEPLDWDSALEEHETYGGWEGCPAQSEHGAYFLGHGFLKLEPEVFIGGEDFEISFEFRTDQLNALLLFAYDSQGADYVLAEMQGGLLSWALSWAGHSVELATWVGLSYCDGRWNRATLLKRGALTAAGLNGAMEHRRGPLGGPLTVTSPLYLGGVPDGLRPPALRQHSLLQEYLYRVMASGEGGWTTGPWQRGRSRETIPQSVLPPSRVASVNGSSAEVRWEEPVGVRGVIERYVVKAHSRDSPSSPPISAAFPDTPPLTGTLNGLAPFSSYSITLTACTQAGCAESSAAALLTTPQEAPEEVLPPHAVASPHSLAVYWEHPQKPNGVLSHFILYENHTVIYQGSGTAFNLTGLGVYTSHRLLLSACTGAGCTNSSAVTFVTGQLAPAHMDAPVLTVLDARTIHVHGGLIVLVAFGRPRAAGANGKQSLDLRGGASEARGLLLWAFPPWPLAACVEAIRAAAAETRQSRSERSERAAWRTDTETRDGVGRSRGQEGGRLGHTLWAAPLQANGLLQSYSLYRAIPGEEPVAIYNSTELFEEHTLHSLVPGTTYLFQIAACTAGGCALSPPSVAHTEESSPEEVPPPTVQYISPHTLRVSWDAPRKPNGVISSYGLWMDGVMVQNSSATSFVVGGLSPWSPHSFIVQACTAQGCALGPLTEVWTSETPPLGSIPLAVVIETPRSVRVKWDPPAKPNGNLTYTVLITGAFCAPAEYAKRAVNPGAELTAAQWPETNCCRLPFCRLQLADAVAAYAKPVSLATYVEERYSPTVLSQLTVTSSKEEPISTVHNAGQNQSVTGMNSTEMSGLEMTSTETRTQFHAGTAGRWLSVGGLLPYSNYSVQVQACNSQGCVESTPASVSLPPAGPDGLSAPRLGAVTSSSLQVAWFPPARPNAPGLLRYQLQMRKPATQHIWQLLDNETSVFSHLVEGLEPYTEYQFRLLVSHSDGEANSSWVSFSTAQDQTPPEIVLLSSLYRNTQPAQMDDRIGPGVIGGGTQHRAFMVLENQPGLRCSTISFLLHFYFQRISTQEWPSVTMSGHGPGPVDPPMLLEIHSRNATVSWSPPSHPNGILTNYNIYQNGELGASVPATSTSLIVSGLGPYQKYTFQVEACTEAGCTASAESHTVQTAPAPPEGVVAPRLYSDTPTSVLVAWTPPLHANGELESYTVERRPTGTQQTSIVATVLPNRTLTYLDGSVALSPWTSYEYRVVANTRQGGSNGSQWERVTTRPSRPARLLPPEVLVLGPESVQVTWAPPLVANGEIEGYEIRMPAPRLSHTNTSLLNCTVTGLVPYTNYSVTVLACSGGGGYVGGCTESPPTSVTTLPTIPQGVASLSVVPISESFLAVSWQPPARPNGPNLRYELLRRKTQQPLARRPPEDFNRWHHVYAGGKLLHEDKGLSRLYAALVLSSVLLASPTTANKKQKLVEPPPCLVLSCSTSLSGPLLLHLPVWSSPAPPPCLVLSCSTSLSGPLLLHLPVWSSPAPPPCLVLSCSTSLSGPLLLHLPVWSSPAPPPCLVLSCSTSLSGPLLLHLPVWSSPAPPPCLVLSCSTSLSGPLLLHLPVWSSPAPPPCLVLSCSTSLSGPLLLHLPVWSSPAPPPCLVLSCSTSLSGPLLLHLPVWSSPAPPPCLVLSCSTSLSGPLLLHLPVWSSPAPPPCLVLSCSTSLYTWYEYKLLVHNDVGYASGEVTAGITKAGLPLTPPNVSTVTLNHTAILVNWTTPTLQDLQGKVELYFLTVNSTQESQTLSLDPSMTSAVISDLQPNTEYTLSLTVSNGAHNISSPEVMCTTLHGEPDGVFPPEVVILNSTSARVLWAAPLFPNGAVTRYSVYLDGQFYTSTGNTSGSLLLGGLLPFTIYDVQVEVCTVYACVLSNGTKVTTVESTPAELTAPHIQVLSSSSVRLEWTSPGRPNGILGGYDIYRRALKSCEELQTKQALLTQTHCTYLQCAAHQDFCGNSCYDPEQQVCCGGTAHNLRELHGCCGEQYLLVANASVSVCCGGRLHHPLPLHQCCGEYYVAISPGEVCCPDRGQRRVSVGPGDSCCGTWPFSSSTGQVCCSGSLHDGFSSQCCGGQLVSRDAVCCGDAGQGTAYSPTPGKAPPLHAFLCVPYLLQRADIPSEKCRPSALCPVDASLRAYCGLCDFDPTLFTCTWVLSEQGKPPATPTPSASPQRPPPTTSGTLQLPQPSNTTHSELCPTADKLVYSGMADTYIFTDPDLEPFTHYEYRIRAWSRHGHVFSPSSWITTKEAKPQGVSPPNWSRVGVRDDIIQLDWSPPFKPNGEISQYVVLRDGQERYRGAERSFTDAGGIQPFQEYTYQLRACTVAGCSDSPKNSYSLFSQQIALLLLSASEVLRQPDISDSVFAVPQEAISAPHRRYLPVIAVGTRRQNKSLPLSRFRSGDYCLPWCGEGAGEEPEESKNHASLTALALPAACAVVAVTVQGIPEGVAVPVVSALGPTALHVSWVAPAKANGVVREYRLIQSGAGVIHTDTQGEMAHTVTGPPAMSTVGSSGKHRVFVNKPEIVPGGAAGLPDGRSSPAALCRVEILGLAAVARGLSKLPLGPRTWQPAAAGQAVALGSHMRGGRRQWGWGPMARGAGWQRGTFRTRLELGPPALRRRLCWGFPIVEEPGSGLQPHTNYSFLLTACTAAGCRAGQPSTGRTLQDAPAEAEGSSRTTPNHTVTIHVPRLHECLLQSCSWCSLPQLPIPPPPRSPPGVWAVPRHVLLNSTAVELFWTTPSKPHGLLACYRLLRDGQLIFAGGPDASCYVDAGLRPGTRYVYKLEASTGGGSSLSSPYVIRTPVSSPEGIPAPHNISVVGLRSVFVTWSPPGAYNTSLPVEYDVLLNAGTERPLVRRAGQDRFLVLDGLDPYTSYDIRVQACQADGCGAGPGVSVQTPEAVPQALDPPVLRAAAATVVEVHWSPPHKPNGLLTTYLIYRRPKGTQEELLVFIWTEGPLEFIDASDSLQPFTEYEYRVTAHNSQGSASSSWSSTLTLEAEPEGMAPPTAWPTGPYSVLLNWTQPSKPNGQISKYRVVYQKESRDPTLNSTMVTALTVPGDVHQAQVFGLEPYTSYSVRVEAVNEGGSAAGPWATLRTLQASPSGLGIFSVEKREHGRALLLQWLEPTLPNGVLKMYSVFSDGNLEFSGLSRQFLFRRLAPYTTYALVLEACTEVGCTRTPIQPVTTGEAPPASQAPPSARRIGPRDAELSWNPPGQPNGIILLYQLMAAGVEDGGFRSDEDSEDDETQAKVACTVRDVDNGSFSCNVSGLQPWSSYRFRVRVSNTAGSTNSPWLTIRTKQAPPRSLAPPAVSHLEGRPQELFVSWAPPLEANGVILSYRIQRGNVGFRFSFDSSVLNYTDQDLTAHTIYSYAVIACTIAGCVTSQPTVVRTLEAAPATVKPPIVSNVMPHSLNASWTAPTIQNGEILEYILQINKEEVYHGKKLSAQVRGLEPHTSYFLILTACTNGGCTTSAPTPVQTREASPTGMPAPTLKVTGPESVEVAWKEPDCPNGVITGYELHRDGHVIYAGMDTHFHDFTLLPNVEYSYTVTASNSQGMAISPSAVARTQSSAPSGMLPPRLQALGPSSIMVQWEPPVRANGVLISYSVYERDPSAPNVRRLVFAAHHSAFQSRSFSLTALQPYCRYEVRVEACTLLGCTLSEWASVQTPEAPPAGQSPPLLELQADSKGMQTVFLLSWSPPAHTNGKLLHYELYRRLSEDAESQSAASLVYRDVSTSYHDRGLLPYTPYEYQRETALFFSACRCRHTCNVRHVREKGCPPSALSSDMLATSCRPDGTGSRGEYATGPERRAVPILGYLGNKAFSKASCGAVGIISGVDREFSGSCGQSVGHRPDRASSSRGCGSSPVPAHPRHMGCGEYQPPHQAQRHHQPLQGVRPDEGHTCAAYPDTRISSQQAVLLALTQGHLHHLSACAQLSEGTSQQQTLHHLAPFTAYTVGVEVCTCPGCCSRGPLSELRTPPSAPAQQPPPRPIALASRWALAEWDRPLQPNGIIESFELLVRSACPQPMQPVPMGCSVGQVESRFFRKGQSLNITTLLPYATYDICVVSYNNMGSTASEWVPITTLKEPPQYKQAFVVHSNLTAVCVDWGLSFFLNGPLREYSLSESGLRVYSGFHSSANIPRTSDKNAAEATSEGKGGAFGTVVAFYTELWFILLMALLGLVLLALLLGILLRRALSKAPFVRERAPLQPLQRRSPTYPPNASLRPSSDLCSIHACTALLQSSGGMVSTHPTLPPSLSLPPSFPPSVTSLLMVPSLLTV</sequence>
<evidence type="ECO:0000256" key="1">
    <source>
        <dbReference type="ARBA" id="ARBA00004316"/>
    </source>
</evidence>
<feature type="region of interest" description="Disordered" evidence="4">
    <location>
        <begin position="4120"/>
        <end position="4181"/>
    </location>
</feature>
<evidence type="ECO:0000259" key="6">
    <source>
        <dbReference type="PROSITE" id="PS50025"/>
    </source>
</evidence>
<feature type="domain" description="Fibronectin type-III" evidence="7">
    <location>
        <begin position="3088"/>
        <end position="3178"/>
    </location>
</feature>
<feature type="domain" description="Fibronectin type-III" evidence="7">
    <location>
        <begin position="1420"/>
        <end position="1519"/>
    </location>
</feature>
<dbReference type="GO" id="GO:0042995">
    <property type="term" value="C:cell projection"/>
    <property type="evidence" value="ECO:0007669"/>
    <property type="project" value="UniProtKB-SubCell"/>
</dbReference>
<dbReference type="InterPro" id="IPR003961">
    <property type="entry name" value="FN3_dom"/>
</dbReference>
<dbReference type="InterPro" id="IPR013320">
    <property type="entry name" value="ConA-like_dom_sf"/>
</dbReference>
<dbReference type="CDD" id="cd00063">
    <property type="entry name" value="FN3"/>
    <property type="match status" value="20"/>
</dbReference>
<dbReference type="EMBL" id="JAROKS010000018">
    <property type="protein sequence ID" value="KAK1793453.1"/>
    <property type="molecule type" value="Genomic_DNA"/>
</dbReference>
<dbReference type="FunFam" id="2.60.40.10:FF:001176">
    <property type="entry name" value="Usherin"/>
    <property type="match status" value="1"/>
</dbReference>
<dbReference type="FunFam" id="2.60.40.10:FF:001716">
    <property type="entry name" value="Usherin"/>
    <property type="match status" value="1"/>
</dbReference>
<feature type="compositionally biased region" description="Polar residues" evidence="4">
    <location>
        <begin position="2461"/>
        <end position="2474"/>
    </location>
</feature>
<feature type="region of interest" description="Disordered" evidence="4">
    <location>
        <begin position="2935"/>
        <end position="2959"/>
    </location>
</feature>
<feature type="domain" description="Fibronectin type-III" evidence="7">
    <location>
        <begin position="2080"/>
        <end position="2170"/>
    </location>
</feature>
<keyword evidence="5" id="KW-0812">Transmembrane</keyword>
<proteinExistence type="predicted"/>
<dbReference type="PANTHER" id="PTHR46957">
    <property type="entry name" value="CYTOKINE RECEPTOR"/>
    <property type="match status" value="1"/>
</dbReference>
<dbReference type="SMART" id="SM00060">
    <property type="entry name" value="FN3"/>
    <property type="match status" value="27"/>
</dbReference>
<dbReference type="InterPro" id="IPR001791">
    <property type="entry name" value="Laminin_G"/>
</dbReference>
<dbReference type="Pfam" id="PF02210">
    <property type="entry name" value="Laminin_G_2"/>
    <property type="match status" value="2"/>
</dbReference>
<keyword evidence="2" id="KW-0966">Cell projection</keyword>
<dbReference type="Proteomes" id="UP001239994">
    <property type="component" value="Unassembled WGS sequence"/>
</dbReference>
<dbReference type="InterPro" id="IPR056601">
    <property type="entry name" value="Galaxin_dom"/>
</dbReference>
<evidence type="ECO:0008006" key="10">
    <source>
        <dbReference type="Google" id="ProtNLM"/>
    </source>
</evidence>
<comment type="caution">
    <text evidence="3">Lacks conserved residue(s) required for the propagation of feature annotation.</text>
</comment>
<dbReference type="InterPro" id="IPR036116">
    <property type="entry name" value="FN3_sf"/>
</dbReference>
<name>A0AAD8Z5E6_9TELE</name>
<evidence type="ECO:0000259" key="7">
    <source>
        <dbReference type="PROSITE" id="PS50853"/>
    </source>
</evidence>
<feature type="region of interest" description="Disordered" evidence="4">
    <location>
        <begin position="3458"/>
        <end position="3491"/>
    </location>
</feature>
<dbReference type="InterPro" id="IPR013783">
    <property type="entry name" value="Ig-like_fold"/>
</dbReference>
<keyword evidence="5" id="KW-0472">Membrane</keyword>
<feature type="domain" description="Fibronectin type-III" evidence="7">
    <location>
        <begin position="3851"/>
        <end position="3950"/>
    </location>
</feature>
<dbReference type="SMART" id="SM00282">
    <property type="entry name" value="LamG"/>
    <property type="match status" value="2"/>
</dbReference>
<dbReference type="InterPro" id="IPR050713">
    <property type="entry name" value="RTP_Phos/Ushers"/>
</dbReference>
<evidence type="ECO:0000256" key="4">
    <source>
        <dbReference type="SAM" id="MobiDB-lite"/>
    </source>
</evidence>
<feature type="domain" description="Fibronectin type-III" evidence="7">
    <location>
        <begin position="1523"/>
        <end position="1614"/>
    </location>
</feature>
<gene>
    <name evidence="8" type="ORF">P4O66_011830</name>
</gene>
<feature type="domain" description="Laminin G" evidence="6">
    <location>
        <begin position="119"/>
        <end position="314"/>
    </location>
</feature>
<feature type="domain" description="Fibronectin type-III" evidence="7">
    <location>
        <begin position="2990"/>
        <end position="3087"/>
    </location>
</feature>
<dbReference type="FunFam" id="2.60.40.10:FF:001100">
    <property type="entry name" value="Usherin"/>
    <property type="match status" value="1"/>
</dbReference>
<feature type="domain" description="Fibronectin type-III" evidence="7">
    <location>
        <begin position="1158"/>
        <end position="1256"/>
    </location>
</feature>
<dbReference type="CDD" id="cd00110">
    <property type="entry name" value="LamG"/>
    <property type="match status" value="2"/>
</dbReference>
<dbReference type="SUPFAM" id="SSF49899">
    <property type="entry name" value="Concanavalin A-like lectins/glucanases"/>
    <property type="match status" value="2"/>
</dbReference>
<comment type="subcellular location">
    <subcellularLocation>
        <location evidence="1">Cell projection</location>
    </subcellularLocation>
</comment>
<dbReference type="FunFam" id="2.60.40.10:FF:002683">
    <property type="entry name" value="Predicted protein"/>
    <property type="match status" value="1"/>
</dbReference>
<feature type="domain" description="Fibronectin type-III" evidence="7">
    <location>
        <begin position="4254"/>
        <end position="4362"/>
    </location>
</feature>
<feature type="domain" description="Fibronectin type-III" evidence="7">
    <location>
        <begin position="3381"/>
        <end position="3469"/>
    </location>
</feature>
<feature type="compositionally biased region" description="Low complexity" evidence="4">
    <location>
        <begin position="3466"/>
        <end position="3476"/>
    </location>
</feature>
<feature type="domain" description="Fibronectin type-III" evidence="7">
    <location>
        <begin position="1332"/>
        <end position="1419"/>
    </location>
</feature>
<dbReference type="Pfam" id="PF24748">
    <property type="entry name" value="Galaxin_repeat"/>
    <property type="match status" value="1"/>
</dbReference>
<dbReference type="FunFam" id="2.60.40.10:FF:001030">
    <property type="entry name" value="Usherin"/>
    <property type="match status" value="1"/>
</dbReference>
<feature type="domain" description="Fibronectin type-III" evidence="7">
    <location>
        <begin position="3179"/>
        <end position="3279"/>
    </location>
</feature>
<comment type="caution">
    <text evidence="8">The sequence shown here is derived from an EMBL/GenBank/DDBJ whole genome shotgun (WGS) entry which is preliminary data.</text>
</comment>
<feature type="domain" description="Fibronectin type-III" evidence="7">
    <location>
        <begin position="3955"/>
        <end position="4057"/>
    </location>
</feature>
<feature type="region of interest" description="Disordered" evidence="4">
    <location>
        <begin position="757"/>
        <end position="788"/>
    </location>
</feature>
<feature type="domain" description="Fibronectin type-III" evidence="7">
    <location>
        <begin position="3280"/>
        <end position="3380"/>
    </location>
</feature>
<dbReference type="FunFam" id="2.60.40.10:FF:001379">
    <property type="entry name" value="Usherin"/>
    <property type="match status" value="1"/>
</dbReference>
<feature type="domain" description="Fibronectin type-III" evidence="7">
    <location>
        <begin position="1983"/>
        <end position="2079"/>
    </location>
</feature>
<reference evidence="8" key="1">
    <citation type="submission" date="2023-03" db="EMBL/GenBank/DDBJ databases">
        <title>Electrophorus voltai genome.</title>
        <authorList>
            <person name="Bian C."/>
        </authorList>
    </citation>
    <scope>NUCLEOTIDE SEQUENCE</scope>
    <source>
        <strain evidence="8">CB-2022</strain>
        <tissue evidence="8">Muscle</tissue>
    </source>
</reference>
<feature type="compositionally biased region" description="Basic and acidic residues" evidence="4">
    <location>
        <begin position="758"/>
        <end position="787"/>
    </location>
</feature>
<feature type="domain" description="Fibronectin type-III" evidence="7">
    <location>
        <begin position="494"/>
        <end position="590"/>
    </location>
</feature>
<dbReference type="Gene3D" id="2.60.40.10">
    <property type="entry name" value="Immunoglobulins"/>
    <property type="match status" value="26"/>
</dbReference>
<organism evidence="8 9">
    <name type="scientific">Electrophorus voltai</name>
    <dbReference type="NCBI Taxonomy" id="2609070"/>
    <lineage>
        <taxon>Eukaryota</taxon>
        <taxon>Metazoa</taxon>
        <taxon>Chordata</taxon>
        <taxon>Craniata</taxon>
        <taxon>Vertebrata</taxon>
        <taxon>Euteleostomi</taxon>
        <taxon>Actinopterygii</taxon>
        <taxon>Neopterygii</taxon>
        <taxon>Teleostei</taxon>
        <taxon>Ostariophysi</taxon>
        <taxon>Gymnotiformes</taxon>
        <taxon>Gymnotoidei</taxon>
        <taxon>Gymnotidae</taxon>
        <taxon>Electrophorus</taxon>
    </lineage>
</organism>
<feature type="domain" description="Fibronectin type-III" evidence="7">
    <location>
        <begin position="775"/>
        <end position="872"/>
    </location>
</feature>
<feature type="domain" description="Fibronectin type-III" evidence="7">
    <location>
        <begin position="873"/>
        <end position="960"/>
    </location>
</feature>
<feature type="domain" description="Fibronectin type-III" evidence="7">
    <location>
        <begin position="3584"/>
        <end position="3671"/>
    </location>
</feature>
<feature type="domain" description="Fibronectin type-III" evidence="7">
    <location>
        <begin position="591"/>
        <end position="680"/>
    </location>
</feature>
<feature type="region of interest" description="Disordered" evidence="4">
    <location>
        <begin position="2441"/>
        <end position="2475"/>
    </location>
</feature>
<protein>
    <recommendedName>
        <fullName evidence="10">Usher syndrome 2A (autosomal recessive, mild)</fullName>
    </recommendedName>
</protein>
<keyword evidence="9" id="KW-1185">Reference proteome</keyword>
<evidence type="ECO:0000313" key="9">
    <source>
        <dbReference type="Proteomes" id="UP001239994"/>
    </source>
</evidence>
<dbReference type="Gene3D" id="2.60.120.200">
    <property type="match status" value="2"/>
</dbReference>
<dbReference type="PROSITE" id="PS50025">
    <property type="entry name" value="LAM_G_DOMAIN"/>
    <property type="match status" value="2"/>
</dbReference>
<dbReference type="FunFam" id="2.60.40.10:FF:001227">
    <property type="entry name" value="Usherin"/>
    <property type="match status" value="1"/>
</dbReference>
<feature type="domain" description="Fibronectin type-III" evidence="7">
    <location>
        <begin position="3470"/>
        <end position="3581"/>
    </location>
</feature>
<dbReference type="FunFam" id="2.60.40.10:FF:001211">
    <property type="entry name" value="Usherin"/>
    <property type="match status" value="2"/>
</dbReference>
<dbReference type="Pfam" id="PF00041">
    <property type="entry name" value="fn3"/>
    <property type="match status" value="11"/>
</dbReference>
<keyword evidence="5" id="KW-1133">Transmembrane helix</keyword>
<dbReference type="PANTHER" id="PTHR46957:SF7">
    <property type="entry name" value="USHERIN"/>
    <property type="match status" value="1"/>
</dbReference>
<feature type="domain" description="Fibronectin type-III" evidence="7">
    <location>
        <begin position="2534"/>
        <end position="2624"/>
    </location>
</feature>
<dbReference type="SUPFAM" id="SSF49265">
    <property type="entry name" value="Fibronectin type III"/>
    <property type="match status" value="17"/>
</dbReference>
<accession>A0AAD8Z5E6</accession>